<accession>A0A2V3IPR8</accession>
<evidence type="ECO:0000259" key="1">
    <source>
        <dbReference type="PROSITE" id="PS50056"/>
    </source>
</evidence>
<dbReference type="SUPFAM" id="SSF52799">
    <property type="entry name" value="(Phosphotyrosine protein) phosphatases II"/>
    <property type="match status" value="1"/>
</dbReference>
<dbReference type="InterPro" id="IPR029021">
    <property type="entry name" value="Prot-tyrosine_phosphatase-like"/>
</dbReference>
<name>A0A2V3IPR8_9FLOR</name>
<dbReference type="InterPro" id="IPR000387">
    <property type="entry name" value="Tyr_Pase_dom"/>
</dbReference>
<dbReference type="STRING" id="448386.A0A2V3IPR8"/>
<gene>
    <name evidence="2" type="ORF">BWQ96_06162</name>
</gene>
<organism evidence="2 3">
    <name type="scientific">Gracilariopsis chorda</name>
    <dbReference type="NCBI Taxonomy" id="448386"/>
    <lineage>
        <taxon>Eukaryota</taxon>
        <taxon>Rhodophyta</taxon>
        <taxon>Florideophyceae</taxon>
        <taxon>Rhodymeniophycidae</taxon>
        <taxon>Gracilariales</taxon>
        <taxon>Gracilariaceae</taxon>
        <taxon>Gracilariopsis</taxon>
    </lineage>
</organism>
<proteinExistence type="predicted"/>
<evidence type="ECO:0000313" key="3">
    <source>
        <dbReference type="Proteomes" id="UP000247409"/>
    </source>
</evidence>
<dbReference type="Gene3D" id="3.90.190.10">
    <property type="entry name" value="Protein tyrosine phosphatase superfamily"/>
    <property type="match status" value="1"/>
</dbReference>
<dbReference type="OrthoDB" id="542841at2759"/>
<dbReference type="Proteomes" id="UP000247409">
    <property type="component" value="Unassembled WGS sequence"/>
</dbReference>
<dbReference type="PROSITE" id="PS50056">
    <property type="entry name" value="TYR_PHOSPHATASE_2"/>
    <property type="match status" value="1"/>
</dbReference>
<dbReference type="CDD" id="cd14494">
    <property type="entry name" value="PTP_DSP_cys"/>
    <property type="match status" value="1"/>
</dbReference>
<protein>
    <recommendedName>
        <fullName evidence="1">Tyrosine specific protein phosphatases domain-containing protein</fullName>
    </recommendedName>
</protein>
<sequence>MSEADFNFSPVSWRDRIGFGSGRPGFPSKEVSRDSLKPWIEFMRNKGILRVLSFLGDDEKDYYKCDIDQEMINAFGEGKYTRTSVFAPNSKQVILNAIDAAHKAAEPIVMHCSGGEGRTSIGMCMWLVHVHKLSPEEAAEELKKETEALTGIVRRISAEKVAYLISNSTMAGFKK</sequence>
<comment type="caution">
    <text evidence="2">The sequence shown here is derived from an EMBL/GenBank/DDBJ whole genome shotgun (WGS) entry which is preliminary data.</text>
</comment>
<dbReference type="AlphaFoldDB" id="A0A2V3IPR8"/>
<evidence type="ECO:0000313" key="2">
    <source>
        <dbReference type="EMBL" id="PXF44081.1"/>
    </source>
</evidence>
<dbReference type="PROSITE" id="PS00383">
    <property type="entry name" value="TYR_PHOSPHATASE_1"/>
    <property type="match status" value="1"/>
</dbReference>
<keyword evidence="3" id="KW-1185">Reference proteome</keyword>
<reference evidence="2 3" key="1">
    <citation type="journal article" date="2018" name="Mol. Biol. Evol.">
        <title>Analysis of the draft genome of the red seaweed Gracilariopsis chorda provides insights into genome size evolution in Rhodophyta.</title>
        <authorList>
            <person name="Lee J."/>
            <person name="Yang E.C."/>
            <person name="Graf L."/>
            <person name="Yang J.H."/>
            <person name="Qiu H."/>
            <person name="Zel Zion U."/>
            <person name="Chan C.X."/>
            <person name="Stephens T.G."/>
            <person name="Weber A.P.M."/>
            <person name="Boo G.H."/>
            <person name="Boo S.M."/>
            <person name="Kim K.M."/>
            <person name="Shin Y."/>
            <person name="Jung M."/>
            <person name="Lee S.J."/>
            <person name="Yim H.S."/>
            <person name="Lee J.H."/>
            <person name="Bhattacharya D."/>
            <person name="Yoon H.S."/>
        </authorList>
    </citation>
    <scope>NUCLEOTIDE SEQUENCE [LARGE SCALE GENOMIC DNA]</scope>
    <source>
        <strain evidence="2 3">SKKU-2015</strain>
        <tissue evidence="2">Whole body</tissue>
    </source>
</reference>
<feature type="domain" description="Tyrosine specific protein phosphatases" evidence="1">
    <location>
        <begin position="92"/>
        <end position="145"/>
    </location>
</feature>
<dbReference type="InterPro" id="IPR016130">
    <property type="entry name" value="Tyr_Pase_AS"/>
</dbReference>
<dbReference type="EMBL" id="NBIV01000102">
    <property type="protein sequence ID" value="PXF44081.1"/>
    <property type="molecule type" value="Genomic_DNA"/>
</dbReference>